<accession>A0A024HW93</accession>
<evidence type="ECO:0000313" key="5">
    <source>
        <dbReference type="Proteomes" id="UP000259497"/>
    </source>
</evidence>
<sequence length="206" mass="23224">MSDHVKFYDYYIVEGPEVQALIESFEPISQKRSELIKEAMTLVEAVGWVDSQSFGDKGDKIQSFVWKADHKFPCEITIKRRSYMDKVPVIVARGKGNTSDGREFNKKLDVIIKNVNNKLGPFPCWSSYIINHFGIMHSAHGGPVANRPFATAILTTYGGTISGRQDALAFAIPNRNDGYNKPVIIPPNFKKLTYGQFYDITHPHLV</sequence>
<reference evidence="3 6" key="5">
    <citation type="journal article" date="2019" name="Antimicrob. Agents Chemother.">
        <title>Applying Rapid Whole Genome Sequencing to Predict Phenotypic Antimicrobial Susceptibility Testing Results Among Carbapenem-Resistant Klebsiella pneumoniae Clinical Isolates.</title>
        <authorList>
            <person name="Tamma P.D."/>
            <person name="Fan Y."/>
            <person name="Bergman Y."/>
            <person name="Pertea G."/>
            <person name="Kazmi A."/>
            <person name="Lewis S."/>
            <person name="Carroll K.C."/>
            <person name="Schatz M.C."/>
            <person name="Timp W."/>
            <person name="Simner P.J."/>
        </authorList>
    </citation>
    <scope>NUCLEOTIDE SEQUENCE [LARGE SCALE GENOMIC DNA]</scope>
    <source>
        <strain evidence="3 6">KLPN_104</strain>
    </source>
</reference>
<organism evidence="1">
    <name type="scientific">Klebsiella pneumoniae</name>
    <dbReference type="NCBI Taxonomy" id="573"/>
    <lineage>
        <taxon>Bacteria</taxon>
        <taxon>Pseudomonadati</taxon>
        <taxon>Pseudomonadota</taxon>
        <taxon>Gammaproteobacteria</taxon>
        <taxon>Enterobacterales</taxon>
        <taxon>Enterobacteriaceae</taxon>
        <taxon>Klebsiella/Raoultella group</taxon>
        <taxon>Klebsiella</taxon>
        <taxon>Klebsiella pneumoniae complex</taxon>
    </lineage>
</organism>
<dbReference type="RefSeq" id="WP_016947058.1">
    <property type="nucleotide sequence ID" value="NZ_AP023338.1"/>
</dbReference>
<name>A0A024HW93_KLEPN</name>
<evidence type="ECO:0000313" key="3">
    <source>
        <dbReference type="EMBL" id="RRE94479.1"/>
    </source>
</evidence>
<reference evidence="2 7" key="4">
    <citation type="submission" date="2018-10" db="EMBL/GenBank/DDBJ databases">
        <authorList>
            <person name="Vanduin D."/>
            <person name="Fouts D."/>
            <person name="Wright M."/>
            <person name="Sutton G."/>
            <person name="Nguyen K."/>
            <person name="Kreiswirth B."/>
            <person name="Chen L."/>
            <person name="Rojas L."/>
            <person name="Hujer A."/>
            <person name="Hujer K."/>
            <person name="Bonomo R."/>
            <person name="Adams M."/>
        </authorList>
    </citation>
    <scope>NUCLEOTIDE SEQUENCE [LARGE SCALE GENOMIC DNA]</scope>
    <source>
        <strain evidence="2 7">CRK0165</strain>
    </source>
</reference>
<evidence type="ECO:0000313" key="6">
    <source>
        <dbReference type="Proteomes" id="UP000275975"/>
    </source>
</evidence>
<reference evidence="4 5" key="2">
    <citation type="submission" date="2018-08" db="EMBL/GenBank/DDBJ databases">
        <authorList>
            <consortium name="Pathogen Informatics"/>
        </authorList>
    </citation>
    <scope>NUCLEOTIDE SEQUENCE [LARGE SCALE GENOMIC DNA]</scope>
    <source>
        <strain evidence="4 5">EuSCAPE_GR114</strain>
    </source>
</reference>
<dbReference type="EMBL" id="RDAM01000003">
    <property type="protein sequence ID" value="RRE94479.1"/>
    <property type="molecule type" value="Genomic_DNA"/>
</dbReference>
<dbReference type="EMBL" id="MPYG04000087">
    <property type="protein sequence ID" value="ROG97508.1"/>
    <property type="molecule type" value="Genomic_DNA"/>
</dbReference>
<keyword evidence="1" id="KW-0614">Plasmid</keyword>
<dbReference type="PATRIC" id="fig|573.1630.peg.5101"/>
<dbReference type="EMBL" id="UIXM01000017">
    <property type="protein sequence ID" value="SVS28567.1"/>
    <property type="molecule type" value="Genomic_DNA"/>
</dbReference>
<protein>
    <submittedName>
        <fullName evidence="1">Eac protein</fullName>
    </submittedName>
</protein>
<gene>
    <name evidence="1" type="primary">eac</name>
    <name evidence="2" type="ORF">BL124_00012295</name>
    <name evidence="3" type="ORF">EAO17_30075</name>
    <name evidence="1" type="ORF">PENVA_0289</name>
    <name evidence="4" type="ORF">SAMEA3649733_04311</name>
</gene>
<dbReference type="Proteomes" id="UP000275975">
    <property type="component" value="Unassembled WGS sequence"/>
</dbReference>
<geneLocation type="plasmid" evidence="1">
    <name>pENVA</name>
</geneLocation>
<dbReference type="Proteomes" id="UP000283322">
    <property type="component" value="Unassembled WGS sequence"/>
</dbReference>
<proteinExistence type="predicted"/>
<evidence type="ECO:0000313" key="2">
    <source>
        <dbReference type="EMBL" id="ROG97508.1"/>
    </source>
</evidence>
<dbReference type="Proteomes" id="UP000259497">
    <property type="component" value="Unassembled WGS sequence"/>
</dbReference>
<reference evidence="1" key="1">
    <citation type="journal article" date="2014" name="Antimicrob. Agents Chemother.">
        <title>IncH-Type Plasmid Harboring blaCTX-M-15, blaDHA-1, and qnrB4 Genes Recovered from Animal Isolates.</title>
        <authorList>
            <person name="Schluter A."/>
            <person name="Nordmann P."/>
            <person name="Bonnin R.A."/>
            <person name="Millemann Y."/>
            <person name="Eikmeyer F.G."/>
            <person name="Wibberg D."/>
            <person name="Puhler A."/>
            <person name="Poirel L."/>
        </authorList>
    </citation>
    <scope>NUCLEOTIDE SEQUENCE [LARGE SCALE GENOMIC DNA]</scope>
    <source>
        <strain evidence="1">Kp15</strain>
        <plasmid evidence="1">pENVA</plasmid>
    </source>
</reference>
<evidence type="ECO:0000313" key="4">
    <source>
        <dbReference type="EMBL" id="SVS28567.1"/>
    </source>
</evidence>
<dbReference type="AlphaFoldDB" id="A0A024HW93"/>
<reference evidence="3" key="3">
    <citation type="submission" date="2018-10" db="EMBL/GenBank/DDBJ databases">
        <authorList>
            <person name="Fan Y."/>
            <person name="Timp W."/>
            <person name="Bergman Y."/>
            <person name="Tamma P."/>
            <person name="Simner P."/>
        </authorList>
    </citation>
    <scope>NUCLEOTIDE SEQUENCE</scope>
    <source>
        <strain evidence="3">KLPN_104</strain>
    </source>
</reference>
<evidence type="ECO:0000313" key="1">
    <source>
        <dbReference type="EMBL" id="CDM79905.1"/>
    </source>
</evidence>
<evidence type="ECO:0000313" key="7">
    <source>
        <dbReference type="Proteomes" id="UP000283322"/>
    </source>
</evidence>
<dbReference type="EMBL" id="HG918041">
    <property type="protein sequence ID" value="CDM79905.1"/>
    <property type="molecule type" value="Genomic_DNA"/>
</dbReference>